<keyword evidence="4" id="KW-1185">Reference proteome</keyword>
<evidence type="ECO:0000256" key="1">
    <source>
        <dbReference type="SAM" id="SignalP"/>
    </source>
</evidence>
<comment type="caution">
    <text evidence="3">The sequence shown here is derived from an EMBL/GenBank/DDBJ whole genome shotgun (WGS) entry which is preliminary data.</text>
</comment>
<organism evidence="3 4">
    <name type="scientific">Emticicia soli</name>
    <dbReference type="NCBI Taxonomy" id="2027878"/>
    <lineage>
        <taxon>Bacteria</taxon>
        <taxon>Pseudomonadati</taxon>
        <taxon>Bacteroidota</taxon>
        <taxon>Cytophagia</taxon>
        <taxon>Cytophagales</taxon>
        <taxon>Leadbetterellaceae</taxon>
        <taxon>Emticicia</taxon>
    </lineage>
</organism>
<dbReference type="Proteomes" id="UP001597510">
    <property type="component" value="Unassembled WGS sequence"/>
</dbReference>
<dbReference type="Gene3D" id="2.60.40.3080">
    <property type="match status" value="1"/>
</dbReference>
<proteinExistence type="predicted"/>
<feature type="signal peptide" evidence="1">
    <location>
        <begin position="1"/>
        <end position="20"/>
    </location>
</feature>
<reference evidence="4" key="1">
    <citation type="journal article" date="2019" name="Int. J. Syst. Evol. Microbiol.">
        <title>The Global Catalogue of Microorganisms (GCM) 10K type strain sequencing project: providing services to taxonomists for standard genome sequencing and annotation.</title>
        <authorList>
            <consortium name="The Broad Institute Genomics Platform"/>
            <consortium name="The Broad Institute Genome Sequencing Center for Infectious Disease"/>
            <person name="Wu L."/>
            <person name="Ma J."/>
        </authorList>
    </citation>
    <scope>NUCLEOTIDE SEQUENCE [LARGE SCALE GENOMIC DNA]</scope>
    <source>
        <strain evidence="4">KCTC 52344</strain>
    </source>
</reference>
<dbReference type="Pfam" id="PF18962">
    <property type="entry name" value="Por_Secre_tail"/>
    <property type="match status" value="1"/>
</dbReference>
<accession>A0ABW5J1T0</accession>
<dbReference type="EMBL" id="JBHULC010000004">
    <property type="protein sequence ID" value="MFD2519929.1"/>
    <property type="molecule type" value="Genomic_DNA"/>
</dbReference>
<feature type="domain" description="Secretion system C-terminal sorting" evidence="2">
    <location>
        <begin position="47"/>
        <end position="105"/>
    </location>
</feature>
<dbReference type="RefSeq" id="WP_340235336.1">
    <property type="nucleotide sequence ID" value="NZ_JBBEWC010000004.1"/>
</dbReference>
<evidence type="ECO:0000259" key="2">
    <source>
        <dbReference type="Pfam" id="PF18962"/>
    </source>
</evidence>
<feature type="chain" id="PRO_5045104575" evidence="1">
    <location>
        <begin position="21"/>
        <end position="121"/>
    </location>
</feature>
<name>A0ABW5J1T0_9BACT</name>
<gene>
    <name evidence="3" type="ORF">ACFSR2_03475</name>
</gene>
<evidence type="ECO:0000313" key="3">
    <source>
        <dbReference type="EMBL" id="MFD2519929.1"/>
    </source>
</evidence>
<sequence length="121" mass="13374">MKKSFLALALILSLATFSFAFDKTPVNSTEKTDPKITVQDISNLRLKVLFDKVAKSTASVQIYNSKGDVFYQDLSETSKPLVLNLSHLEDGAYTLSVVSGDEKLSHDFTIQSEITRSAIIK</sequence>
<protein>
    <submittedName>
        <fullName evidence="3">T9SS type A sorting domain-containing protein</fullName>
    </submittedName>
</protein>
<dbReference type="InterPro" id="IPR026444">
    <property type="entry name" value="Secre_tail"/>
</dbReference>
<evidence type="ECO:0000313" key="4">
    <source>
        <dbReference type="Proteomes" id="UP001597510"/>
    </source>
</evidence>
<keyword evidence="1" id="KW-0732">Signal</keyword>